<proteinExistence type="predicted"/>
<dbReference type="Proteomes" id="UP000290815">
    <property type="component" value="Chromosome"/>
</dbReference>
<dbReference type="RefSeq" id="WP_027333372.1">
    <property type="nucleotide sequence ID" value="NZ_LR215024.1"/>
</dbReference>
<dbReference type="EMBL" id="LR215024">
    <property type="protein sequence ID" value="VEU70423.1"/>
    <property type="molecule type" value="Genomic_DNA"/>
</dbReference>
<accession>A0A449AVA5</accession>
<keyword evidence="2" id="KW-1185">Reference proteome</keyword>
<dbReference type="NCBIfam" id="NF045955">
    <property type="entry name" value="MHO_4530_fam"/>
    <property type="match status" value="1"/>
</dbReference>
<protein>
    <submittedName>
        <fullName evidence="1">Uncharacterized protein</fullName>
    </submittedName>
</protein>
<reference evidence="1 2" key="1">
    <citation type="submission" date="2019-01" db="EMBL/GenBank/DDBJ databases">
        <authorList>
            <consortium name="Pathogen Informatics"/>
        </authorList>
    </citation>
    <scope>NUCLEOTIDE SEQUENCE [LARGE SCALE GENOMIC DNA]</scope>
    <source>
        <strain evidence="1 2">NCTC10194</strain>
    </source>
</reference>
<evidence type="ECO:0000313" key="2">
    <source>
        <dbReference type="Proteomes" id="UP000290815"/>
    </source>
</evidence>
<dbReference type="AlphaFoldDB" id="A0A449AVA5"/>
<sequence>MIILLFILIILFFLLICLGLIVLSFFFDFRDSSGIILFKIDYNNKRVIRLNEKYHFLSTIFDSKKSKFDIYSFISLQDFLNFIAPNDRNKIEEYLANQEKRKAEYKIRVNTEYVKELNFFEKILVWFDKSILNNTPYKLTIHPIENNEYVCSIKWIKKGNHLQNKKLTKINNDKDIKLANESLVISFALNPHYYINNIDEKDLLEIANNFGLTSNKIKYFIREGMLFFIVKSYNTRYHKNLQEQIVFLNQNSFISKHFIAATYFLHTKVKEQDNIEQILIKSKYCLFNILANDQNEHITDYLNVPNDIIISPEFRLFVSNLEKYTNANFNQTNLEVDYSNLISYESRRMSDLAILKTNIANLEKEWNDFFAKIPSLNFLNEEKQLTFIKHAHGILKSKISISDTLIKISQEVFLNKKFHSQNLSPICLVYAYNNMFDYEKLKNKIAKNYLNKIPTALYIDKIDHPLFNVINTTKLKAIVLSENISKQIYDTKVFFDCINVVRLAKNNDIKLIYENPLDNLDPEIIQKAEVYIAYYTKDKTTQAKTKVRN</sequence>
<dbReference type="KEGG" id="mgly:NCTC10194_00434"/>
<name>A0A449AVA5_9BACT</name>
<evidence type="ECO:0000313" key="1">
    <source>
        <dbReference type="EMBL" id="VEU70423.1"/>
    </source>
</evidence>
<organism evidence="1 2">
    <name type="scientific">Mycoplasmopsis glycophila</name>
    <dbReference type="NCBI Taxonomy" id="171285"/>
    <lineage>
        <taxon>Bacteria</taxon>
        <taxon>Bacillati</taxon>
        <taxon>Mycoplasmatota</taxon>
        <taxon>Mycoplasmoidales</taxon>
        <taxon>Metamycoplasmataceae</taxon>
        <taxon>Mycoplasmopsis</taxon>
    </lineage>
</organism>
<gene>
    <name evidence="1" type="ORF">NCTC10194_00434</name>
</gene>